<gene>
    <name evidence="3" type="ORF">ASPGLDRAFT_1503041</name>
</gene>
<dbReference type="GeneID" id="34458395"/>
<sequence>MHSFATIAQALLLVPGGDARGQLIVNPKNTVNCKDTTTRSNGPSNGPTSRIGIASAQPEPEDPACKCKFVSSGLIEQVEDFHPKELSDCIVLLRNVQKGTEEQRRQKFCSNHTIVLARKLSLQTEAVGINHITTRIGQLAGKHETLTQCVKNNAKWFRHDFDHPVVICLQSRKSRSPHIAPQAVYGYKRPAKERNEPTDAESPDITGLALLTGALRKRMTWKTKEIRDGLNKTFGTDKYIRRRFTS</sequence>
<reference evidence="4" key="1">
    <citation type="journal article" date="2017" name="Genome Biol.">
        <title>Comparative genomics reveals high biological diversity and specific adaptations in the industrially and medically important fungal genus Aspergillus.</title>
        <authorList>
            <person name="de Vries R.P."/>
            <person name="Riley R."/>
            <person name="Wiebenga A."/>
            <person name="Aguilar-Osorio G."/>
            <person name="Amillis S."/>
            <person name="Uchima C.A."/>
            <person name="Anderluh G."/>
            <person name="Asadollahi M."/>
            <person name="Askin M."/>
            <person name="Barry K."/>
            <person name="Battaglia E."/>
            <person name="Bayram O."/>
            <person name="Benocci T."/>
            <person name="Braus-Stromeyer S.A."/>
            <person name="Caldana C."/>
            <person name="Canovas D."/>
            <person name="Cerqueira G.C."/>
            <person name="Chen F."/>
            <person name="Chen W."/>
            <person name="Choi C."/>
            <person name="Clum A."/>
            <person name="Dos Santos R.A."/>
            <person name="Damasio A.R."/>
            <person name="Diallinas G."/>
            <person name="Emri T."/>
            <person name="Fekete E."/>
            <person name="Flipphi M."/>
            <person name="Freyberg S."/>
            <person name="Gallo A."/>
            <person name="Gournas C."/>
            <person name="Habgood R."/>
            <person name="Hainaut M."/>
            <person name="Harispe M.L."/>
            <person name="Henrissat B."/>
            <person name="Hilden K.S."/>
            <person name="Hope R."/>
            <person name="Hossain A."/>
            <person name="Karabika E."/>
            <person name="Karaffa L."/>
            <person name="Karanyi Z."/>
            <person name="Krasevec N."/>
            <person name="Kuo A."/>
            <person name="Kusch H."/>
            <person name="LaButti K."/>
            <person name="Lagendijk E.L."/>
            <person name="Lapidus A."/>
            <person name="Levasseur A."/>
            <person name="Lindquist E."/>
            <person name="Lipzen A."/>
            <person name="Logrieco A.F."/>
            <person name="MacCabe A."/>
            <person name="Maekelae M.R."/>
            <person name="Malavazi I."/>
            <person name="Melin P."/>
            <person name="Meyer V."/>
            <person name="Mielnichuk N."/>
            <person name="Miskei M."/>
            <person name="Molnar A.P."/>
            <person name="Mule G."/>
            <person name="Ngan C.Y."/>
            <person name="Orejas M."/>
            <person name="Orosz E."/>
            <person name="Ouedraogo J.P."/>
            <person name="Overkamp K.M."/>
            <person name="Park H.-S."/>
            <person name="Perrone G."/>
            <person name="Piumi F."/>
            <person name="Punt P.J."/>
            <person name="Ram A.F."/>
            <person name="Ramon A."/>
            <person name="Rauscher S."/>
            <person name="Record E."/>
            <person name="Riano-Pachon D.M."/>
            <person name="Robert V."/>
            <person name="Roehrig J."/>
            <person name="Ruller R."/>
            <person name="Salamov A."/>
            <person name="Salih N.S."/>
            <person name="Samson R.A."/>
            <person name="Sandor E."/>
            <person name="Sanguinetti M."/>
            <person name="Schuetze T."/>
            <person name="Sepcic K."/>
            <person name="Shelest E."/>
            <person name="Sherlock G."/>
            <person name="Sophianopoulou V."/>
            <person name="Squina F.M."/>
            <person name="Sun H."/>
            <person name="Susca A."/>
            <person name="Todd R.B."/>
            <person name="Tsang A."/>
            <person name="Unkles S.E."/>
            <person name="van de Wiele N."/>
            <person name="van Rossen-Uffink D."/>
            <person name="Oliveira J.V."/>
            <person name="Vesth T.C."/>
            <person name="Visser J."/>
            <person name="Yu J.-H."/>
            <person name="Zhou M."/>
            <person name="Andersen M.R."/>
            <person name="Archer D.B."/>
            <person name="Baker S.E."/>
            <person name="Benoit I."/>
            <person name="Brakhage A.A."/>
            <person name="Braus G.H."/>
            <person name="Fischer R."/>
            <person name="Frisvad J.C."/>
            <person name="Goldman G.H."/>
            <person name="Houbraken J."/>
            <person name="Oakley B."/>
            <person name="Pocsi I."/>
            <person name="Scazzocchio C."/>
            <person name="Seiboth B."/>
            <person name="vanKuyk P.A."/>
            <person name="Wortman J."/>
            <person name="Dyer P.S."/>
            <person name="Grigoriev I.V."/>
        </authorList>
    </citation>
    <scope>NUCLEOTIDE SEQUENCE [LARGE SCALE GENOMIC DNA]</scope>
    <source>
        <strain evidence="4">CBS 516.65</strain>
    </source>
</reference>
<accession>A0A1L9V7V3</accession>
<feature type="compositionally biased region" description="Polar residues" evidence="1">
    <location>
        <begin position="34"/>
        <end position="48"/>
    </location>
</feature>
<evidence type="ECO:0000313" key="4">
    <source>
        <dbReference type="Proteomes" id="UP000184300"/>
    </source>
</evidence>
<dbReference type="Proteomes" id="UP000184300">
    <property type="component" value="Unassembled WGS sequence"/>
</dbReference>
<dbReference type="RefSeq" id="XP_022396673.1">
    <property type="nucleotide sequence ID" value="XM_022542134.1"/>
</dbReference>
<feature type="region of interest" description="Disordered" evidence="1">
    <location>
        <begin position="34"/>
        <end position="61"/>
    </location>
</feature>
<keyword evidence="4" id="KW-1185">Reference proteome</keyword>
<dbReference type="AlphaFoldDB" id="A0A1L9V7V3"/>
<proteinExistence type="predicted"/>
<evidence type="ECO:0000256" key="1">
    <source>
        <dbReference type="SAM" id="MobiDB-lite"/>
    </source>
</evidence>
<organism evidence="3 4">
    <name type="scientific">Aspergillus glaucus CBS 516.65</name>
    <dbReference type="NCBI Taxonomy" id="1160497"/>
    <lineage>
        <taxon>Eukaryota</taxon>
        <taxon>Fungi</taxon>
        <taxon>Dikarya</taxon>
        <taxon>Ascomycota</taxon>
        <taxon>Pezizomycotina</taxon>
        <taxon>Eurotiomycetes</taxon>
        <taxon>Eurotiomycetidae</taxon>
        <taxon>Eurotiales</taxon>
        <taxon>Aspergillaceae</taxon>
        <taxon>Aspergillus</taxon>
        <taxon>Aspergillus subgen. Aspergillus</taxon>
    </lineage>
</organism>
<name>A0A1L9V7V3_ASPGL</name>
<keyword evidence="2" id="KW-0732">Signal</keyword>
<protein>
    <submittedName>
        <fullName evidence="3">Uncharacterized protein</fullName>
    </submittedName>
</protein>
<feature type="chain" id="PRO_5013222530" evidence="2">
    <location>
        <begin position="20"/>
        <end position="246"/>
    </location>
</feature>
<dbReference type="EMBL" id="KV878913">
    <property type="protein sequence ID" value="OJJ79975.1"/>
    <property type="molecule type" value="Genomic_DNA"/>
</dbReference>
<evidence type="ECO:0000313" key="3">
    <source>
        <dbReference type="EMBL" id="OJJ79975.1"/>
    </source>
</evidence>
<dbReference type="VEuPathDB" id="FungiDB:ASPGLDRAFT_1503041"/>
<feature type="signal peptide" evidence="2">
    <location>
        <begin position="1"/>
        <end position="19"/>
    </location>
</feature>
<evidence type="ECO:0000256" key="2">
    <source>
        <dbReference type="SAM" id="SignalP"/>
    </source>
</evidence>